<evidence type="ECO:0000256" key="1">
    <source>
        <dbReference type="SAM" id="MobiDB-lite"/>
    </source>
</evidence>
<accession>A0ABR4A859</accession>
<feature type="compositionally biased region" description="Polar residues" evidence="1">
    <location>
        <begin position="28"/>
        <end position="81"/>
    </location>
</feature>
<dbReference type="EMBL" id="JBEFKJ010000015">
    <property type="protein sequence ID" value="KAL2041878.1"/>
    <property type="molecule type" value="Genomic_DNA"/>
</dbReference>
<sequence length="153" mass="16410">MPQRPGSLPPAPGLPQRPSFGAPPVNAFQMQQMHQGQLSGPPNQSDHSYHSQQQATQNASVLMGGTTDSNPPTALSANASSLDDLVSGAAKDADKAANGTEKRPEMPRIEEPAEEKKGKKEKDKNMKLVYSDNDISPEEKLAKMPRYAFTPSG</sequence>
<feature type="region of interest" description="Disordered" evidence="1">
    <location>
        <begin position="1"/>
        <end position="133"/>
    </location>
</feature>
<dbReference type="Proteomes" id="UP001590950">
    <property type="component" value="Unassembled WGS sequence"/>
</dbReference>
<protein>
    <submittedName>
        <fullName evidence="2">Uncharacterized protein</fullName>
    </submittedName>
</protein>
<evidence type="ECO:0000313" key="3">
    <source>
        <dbReference type="Proteomes" id="UP001590950"/>
    </source>
</evidence>
<evidence type="ECO:0000313" key="2">
    <source>
        <dbReference type="EMBL" id="KAL2041878.1"/>
    </source>
</evidence>
<keyword evidence="3" id="KW-1185">Reference proteome</keyword>
<gene>
    <name evidence="2" type="ORF">N7G274_005065</name>
</gene>
<organism evidence="2 3">
    <name type="scientific">Stereocaulon virgatum</name>
    <dbReference type="NCBI Taxonomy" id="373712"/>
    <lineage>
        <taxon>Eukaryota</taxon>
        <taxon>Fungi</taxon>
        <taxon>Dikarya</taxon>
        <taxon>Ascomycota</taxon>
        <taxon>Pezizomycotina</taxon>
        <taxon>Lecanoromycetes</taxon>
        <taxon>OSLEUM clade</taxon>
        <taxon>Lecanoromycetidae</taxon>
        <taxon>Lecanorales</taxon>
        <taxon>Lecanorineae</taxon>
        <taxon>Stereocaulaceae</taxon>
        <taxon>Stereocaulon</taxon>
    </lineage>
</organism>
<reference evidence="2 3" key="1">
    <citation type="submission" date="2024-09" db="EMBL/GenBank/DDBJ databases">
        <title>Rethinking Asexuality: The Enigmatic Case of Functional Sexual Genes in Lepraria (Stereocaulaceae).</title>
        <authorList>
            <person name="Doellman M."/>
            <person name="Sun Y."/>
            <person name="Barcenas-Pena A."/>
            <person name="Lumbsch H.T."/>
            <person name="Grewe F."/>
        </authorList>
    </citation>
    <scope>NUCLEOTIDE SEQUENCE [LARGE SCALE GENOMIC DNA]</scope>
    <source>
        <strain evidence="2 3">Mercado 3170</strain>
    </source>
</reference>
<proteinExistence type="predicted"/>
<feature type="compositionally biased region" description="Basic and acidic residues" evidence="1">
    <location>
        <begin position="91"/>
        <end position="126"/>
    </location>
</feature>
<name>A0ABR4A859_9LECA</name>
<comment type="caution">
    <text evidence="2">The sequence shown here is derived from an EMBL/GenBank/DDBJ whole genome shotgun (WGS) entry which is preliminary data.</text>
</comment>